<dbReference type="InterPro" id="IPR046348">
    <property type="entry name" value="SIS_dom_sf"/>
</dbReference>
<dbReference type="GO" id="GO:0019146">
    <property type="term" value="F:arabinose-5-phosphate isomerase activity"/>
    <property type="evidence" value="ECO:0007669"/>
    <property type="project" value="UniProtKB-EC"/>
</dbReference>
<dbReference type="SUPFAM" id="SSF53697">
    <property type="entry name" value="SIS domain"/>
    <property type="match status" value="1"/>
</dbReference>
<feature type="site" description="Catalytically relevant" evidence="6">
    <location>
        <position position="191"/>
    </location>
</feature>
<dbReference type="PANTHER" id="PTHR42745:SF1">
    <property type="entry name" value="ARABINOSE 5-PHOSPHATE ISOMERASE KDSD"/>
    <property type="match status" value="1"/>
</dbReference>
<dbReference type="Pfam" id="PF01380">
    <property type="entry name" value="SIS"/>
    <property type="match status" value="1"/>
</dbReference>
<dbReference type="InterPro" id="IPR001347">
    <property type="entry name" value="SIS_dom"/>
</dbReference>
<dbReference type="InterPro" id="IPR004800">
    <property type="entry name" value="KdsD/KpsF-type"/>
</dbReference>
<sequence>MSRTVNAEQAIAQARRVFAIENQAIVDLQQRIGEDFVAAVEMILNGSGHVVVIGMGKSGHIADKVSATLASTGTPAFFVHPGEASHGDLGMITSNDIVLAMSNSGETEEVLAILPVLKRMGIALISMTGKPNSTLAKNSDIHIDVSVNEEACPLGLAPTASTTATLVMGDALAITLLESRGFTKEDFARSHPAGSLGKRLLLGISDVMRSGDDIPKVYAHTKFSEALLVMTEKALGMVAVVDKDNRVAGVFTDGDLRRSLPTIEHFKDHVVGEFMTRNPVTIRADKMAVEAAQLMETHKIHSLLVVDKDARLTGALNIHDLLRAGVV</sequence>
<comment type="similarity">
    <text evidence="1 4">Belongs to the SIS family. GutQ/KpsF subfamily.</text>
</comment>
<dbReference type="Gene3D" id="3.40.50.10490">
    <property type="entry name" value="Glucose-6-phosphate isomerase like protein, domain 1"/>
    <property type="match status" value="1"/>
</dbReference>
<dbReference type="NCBIfam" id="TIGR00393">
    <property type="entry name" value="kpsF"/>
    <property type="match status" value="1"/>
</dbReference>
<dbReference type="InterPro" id="IPR050986">
    <property type="entry name" value="GutQ/KpsF_isomerases"/>
</dbReference>
<dbReference type="RefSeq" id="WP_188364540.1">
    <property type="nucleotide sequence ID" value="NZ_BAABJF010000017.1"/>
</dbReference>
<keyword evidence="2" id="KW-0677">Repeat</keyword>
<name>A0A917CJK4_9GAMM</name>
<dbReference type="Proteomes" id="UP000605253">
    <property type="component" value="Unassembled WGS sequence"/>
</dbReference>
<dbReference type="SMART" id="SM00116">
    <property type="entry name" value="CBS"/>
    <property type="match status" value="2"/>
</dbReference>
<keyword evidence="5" id="KW-0862">Zinc</keyword>
<evidence type="ECO:0000256" key="3">
    <source>
        <dbReference type="ARBA" id="ARBA00023122"/>
    </source>
</evidence>
<dbReference type="GO" id="GO:0097367">
    <property type="term" value="F:carbohydrate derivative binding"/>
    <property type="evidence" value="ECO:0007669"/>
    <property type="project" value="InterPro"/>
</dbReference>
<feature type="domain" description="CBS" evidence="8">
    <location>
        <begin position="275"/>
        <end position="327"/>
    </location>
</feature>
<keyword evidence="4 10" id="KW-0413">Isomerase</keyword>
<dbReference type="PANTHER" id="PTHR42745">
    <property type="match status" value="1"/>
</dbReference>
<feature type="domain" description="CBS" evidence="8">
    <location>
        <begin position="208"/>
        <end position="269"/>
    </location>
</feature>
<dbReference type="GO" id="GO:0046872">
    <property type="term" value="F:metal ion binding"/>
    <property type="evidence" value="ECO:0007669"/>
    <property type="project" value="UniProtKB-KW"/>
</dbReference>
<evidence type="ECO:0000256" key="4">
    <source>
        <dbReference type="PIRNR" id="PIRNR004692"/>
    </source>
</evidence>
<evidence type="ECO:0000259" key="8">
    <source>
        <dbReference type="PROSITE" id="PS51371"/>
    </source>
</evidence>
<feature type="site" description="Catalytically relevant" evidence="6">
    <location>
        <position position="109"/>
    </location>
</feature>
<comment type="catalytic activity">
    <reaction evidence="4">
        <text>D-arabinose 5-phosphate = D-ribulose 5-phosphate</text>
        <dbReference type="Rhea" id="RHEA:23104"/>
        <dbReference type="ChEBI" id="CHEBI:57693"/>
        <dbReference type="ChEBI" id="CHEBI:58121"/>
        <dbReference type="EC" id="5.3.1.13"/>
    </reaction>
</comment>
<feature type="domain" description="SIS" evidence="9">
    <location>
        <begin position="39"/>
        <end position="182"/>
    </location>
</feature>
<dbReference type="GO" id="GO:1901135">
    <property type="term" value="P:carbohydrate derivative metabolic process"/>
    <property type="evidence" value="ECO:0007669"/>
    <property type="project" value="InterPro"/>
</dbReference>
<dbReference type="InterPro" id="IPR035474">
    <property type="entry name" value="SIS_Kpsf"/>
</dbReference>
<organism evidence="10 11">
    <name type="scientific">Marinicella pacifica</name>
    <dbReference type="NCBI Taxonomy" id="1171543"/>
    <lineage>
        <taxon>Bacteria</taxon>
        <taxon>Pseudomonadati</taxon>
        <taxon>Pseudomonadota</taxon>
        <taxon>Gammaproteobacteria</taxon>
        <taxon>Lysobacterales</taxon>
        <taxon>Marinicellaceae</taxon>
        <taxon>Marinicella</taxon>
    </lineage>
</organism>
<feature type="site" description="Catalytically relevant" evidence="6">
    <location>
        <position position="57"/>
    </location>
</feature>
<dbReference type="PROSITE" id="PS51371">
    <property type="entry name" value="CBS"/>
    <property type="match status" value="2"/>
</dbReference>
<dbReference type="GO" id="GO:0005975">
    <property type="term" value="P:carbohydrate metabolic process"/>
    <property type="evidence" value="ECO:0007669"/>
    <property type="project" value="InterPro"/>
</dbReference>
<feature type="site" description="Catalytically relevant" evidence="6">
    <location>
        <position position="150"/>
    </location>
</feature>
<dbReference type="Gene3D" id="3.10.580.10">
    <property type="entry name" value="CBS-domain"/>
    <property type="match status" value="1"/>
</dbReference>
<evidence type="ECO:0000256" key="7">
    <source>
        <dbReference type="PROSITE-ProRule" id="PRU00703"/>
    </source>
</evidence>
<dbReference type="CDD" id="cd04604">
    <property type="entry name" value="CBS_pair_SIS_assoc"/>
    <property type="match status" value="1"/>
</dbReference>
<proteinExistence type="inferred from homology"/>
<reference evidence="10" key="2">
    <citation type="submission" date="2020-09" db="EMBL/GenBank/DDBJ databases">
        <authorList>
            <person name="Sun Q."/>
            <person name="Zhou Y."/>
        </authorList>
    </citation>
    <scope>NUCLEOTIDE SEQUENCE</scope>
    <source>
        <strain evidence="10">CGMCC 1.12181</strain>
    </source>
</reference>
<dbReference type="EC" id="5.3.1.13" evidence="4"/>
<reference evidence="10" key="1">
    <citation type="journal article" date="2014" name="Int. J. Syst. Evol. Microbiol.">
        <title>Complete genome sequence of Corynebacterium casei LMG S-19264T (=DSM 44701T), isolated from a smear-ripened cheese.</title>
        <authorList>
            <consortium name="US DOE Joint Genome Institute (JGI-PGF)"/>
            <person name="Walter F."/>
            <person name="Albersmeier A."/>
            <person name="Kalinowski J."/>
            <person name="Ruckert C."/>
        </authorList>
    </citation>
    <scope>NUCLEOTIDE SEQUENCE</scope>
    <source>
        <strain evidence="10">CGMCC 1.12181</strain>
    </source>
</reference>
<evidence type="ECO:0000256" key="5">
    <source>
        <dbReference type="PIRSR" id="PIRSR004692-2"/>
    </source>
</evidence>
<keyword evidence="5" id="KW-0479">Metal-binding</keyword>
<evidence type="ECO:0000313" key="10">
    <source>
        <dbReference type="EMBL" id="GGF90485.1"/>
    </source>
</evidence>
<dbReference type="EMBL" id="BMEO01000003">
    <property type="protein sequence ID" value="GGF90485.1"/>
    <property type="molecule type" value="Genomic_DNA"/>
</dbReference>
<dbReference type="InterPro" id="IPR046342">
    <property type="entry name" value="CBS_dom_sf"/>
</dbReference>
<dbReference type="InterPro" id="IPR000644">
    <property type="entry name" value="CBS_dom"/>
</dbReference>
<keyword evidence="3 7" id="KW-0129">CBS domain</keyword>
<accession>A0A917CJK4</accession>
<dbReference type="AlphaFoldDB" id="A0A917CJK4"/>
<evidence type="ECO:0000256" key="6">
    <source>
        <dbReference type="PIRSR" id="PIRSR004692-3"/>
    </source>
</evidence>
<dbReference type="CDD" id="cd05014">
    <property type="entry name" value="SIS_Kpsf"/>
    <property type="match status" value="1"/>
</dbReference>
<dbReference type="Pfam" id="PF00571">
    <property type="entry name" value="CBS"/>
    <property type="match status" value="2"/>
</dbReference>
<protein>
    <recommendedName>
        <fullName evidence="4">Arabinose 5-phosphate isomerase</fullName>
        <shortName evidence="4">API</shortName>
        <ecNumber evidence="4">5.3.1.13</ecNumber>
    </recommendedName>
</protein>
<evidence type="ECO:0000256" key="2">
    <source>
        <dbReference type="ARBA" id="ARBA00022737"/>
    </source>
</evidence>
<evidence type="ECO:0000259" key="9">
    <source>
        <dbReference type="PROSITE" id="PS51464"/>
    </source>
</evidence>
<evidence type="ECO:0000313" key="11">
    <source>
        <dbReference type="Proteomes" id="UP000605253"/>
    </source>
</evidence>
<comment type="caution">
    <text evidence="10">The sequence shown here is derived from an EMBL/GenBank/DDBJ whole genome shotgun (WGS) entry which is preliminary data.</text>
</comment>
<keyword evidence="11" id="KW-1185">Reference proteome</keyword>
<dbReference type="PIRSF" id="PIRSF004692">
    <property type="entry name" value="KdsD_KpsF"/>
    <property type="match status" value="1"/>
</dbReference>
<dbReference type="PROSITE" id="PS51464">
    <property type="entry name" value="SIS"/>
    <property type="match status" value="1"/>
</dbReference>
<feature type="binding site" evidence="5">
    <location>
        <position position="80"/>
    </location>
    <ligand>
        <name>Zn(2+)</name>
        <dbReference type="ChEBI" id="CHEBI:29105"/>
    </ligand>
</feature>
<evidence type="ECO:0000256" key="1">
    <source>
        <dbReference type="ARBA" id="ARBA00008165"/>
    </source>
</evidence>
<dbReference type="FunFam" id="3.40.50.10490:FF:000011">
    <property type="entry name" value="Arabinose 5-phosphate isomerase"/>
    <property type="match status" value="1"/>
</dbReference>
<gene>
    <name evidence="10" type="primary">kpsF</name>
    <name evidence="10" type="ORF">GCM10011365_09480</name>
</gene>